<dbReference type="EMBL" id="BDQK01000014">
    <property type="protein sequence ID" value="GBF81933.1"/>
    <property type="molecule type" value="Genomic_DNA"/>
</dbReference>
<name>A0A401IKZ8_APHSA</name>
<gene>
    <name evidence="1" type="ORF">AsFPU1_3356</name>
</gene>
<dbReference type="AlphaFoldDB" id="A0A401IKZ8"/>
<organism evidence="1 2">
    <name type="scientific">Aphanothece sacrum FPU1</name>
    <dbReference type="NCBI Taxonomy" id="1920663"/>
    <lineage>
        <taxon>Bacteria</taxon>
        <taxon>Bacillati</taxon>
        <taxon>Cyanobacteriota</taxon>
        <taxon>Cyanophyceae</taxon>
        <taxon>Oscillatoriophycideae</taxon>
        <taxon>Chroococcales</taxon>
        <taxon>Aphanothecaceae</taxon>
        <taxon>Aphanothece</taxon>
    </lineage>
</organism>
<proteinExistence type="predicted"/>
<keyword evidence="2" id="KW-1185">Reference proteome</keyword>
<protein>
    <submittedName>
        <fullName evidence="1">Wound-responsive family protein</fullName>
    </submittedName>
</protein>
<dbReference type="Proteomes" id="UP000287247">
    <property type="component" value="Unassembled WGS sequence"/>
</dbReference>
<evidence type="ECO:0000313" key="1">
    <source>
        <dbReference type="EMBL" id="GBF81933.1"/>
    </source>
</evidence>
<comment type="caution">
    <text evidence="1">The sequence shown here is derived from an EMBL/GenBank/DDBJ whole genome shotgun (WGS) entry which is preliminary data.</text>
</comment>
<reference evidence="2" key="1">
    <citation type="submission" date="2017-05" db="EMBL/GenBank/DDBJ databases">
        <title>Physiological properties and genetic analysis related to exopolysaccharide production of fresh-water unicellular cyanobacterium Aphanothece sacrum, Suizenji Nori, that has been cultured as a food source in Japan.</title>
        <authorList>
            <person name="Kanesaki Y."/>
            <person name="Yoshikawa S."/>
            <person name="Ohki K."/>
        </authorList>
    </citation>
    <scope>NUCLEOTIDE SEQUENCE [LARGE SCALE GENOMIC DNA]</scope>
    <source>
        <strain evidence="2">FPU1</strain>
    </source>
</reference>
<sequence>MQHNIFCNIMPNISIYLTNDQLKILDIISQNKSESDFIASLIEQEEKRKEKEEMLEAVQQIDLLDLGWSETEEECAIIDMELSS</sequence>
<accession>A0A401IKZ8</accession>
<evidence type="ECO:0000313" key="2">
    <source>
        <dbReference type="Proteomes" id="UP000287247"/>
    </source>
</evidence>